<comment type="subcellular location">
    <subcellularLocation>
        <location evidence="1">Cell membrane</location>
        <topology evidence="1">Multi-pass membrane protein</topology>
    </subcellularLocation>
</comment>
<keyword evidence="4 7" id="KW-0812">Transmembrane</keyword>
<evidence type="ECO:0000256" key="6">
    <source>
        <dbReference type="ARBA" id="ARBA00023136"/>
    </source>
</evidence>
<evidence type="ECO:0000256" key="2">
    <source>
        <dbReference type="ARBA" id="ARBA00008193"/>
    </source>
</evidence>
<dbReference type="Proteomes" id="UP001595685">
    <property type="component" value="Unassembled WGS sequence"/>
</dbReference>
<keyword evidence="6 7" id="KW-0472">Membrane</keyword>
<feature type="transmembrane region" description="Helical" evidence="7">
    <location>
        <begin position="172"/>
        <end position="188"/>
    </location>
</feature>
<keyword evidence="10" id="KW-1185">Reference proteome</keyword>
<comment type="similarity">
    <text evidence="2">Belongs to the UPF0126 family.</text>
</comment>
<evidence type="ECO:0000256" key="4">
    <source>
        <dbReference type="ARBA" id="ARBA00022692"/>
    </source>
</evidence>
<evidence type="ECO:0000259" key="8">
    <source>
        <dbReference type="Pfam" id="PF03458"/>
    </source>
</evidence>
<feature type="transmembrane region" description="Helical" evidence="7">
    <location>
        <begin position="6"/>
        <end position="23"/>
    </location>
</feature>
<sequence>MVVEVAELLGVTVFALSGGLLAARRGMDLFGAVVLALVAGLGGGTIRDVLLGAVPPANLSDAWAVGCAVGAGVVAFYQDLGLARFRRAVLVLDAGGLGLFTVNGAVTALSLGAPPMAAVFLGLLTGIGGGVLRDVLSGQVPVVLQDDIYALPCLAGSVLVVLLWQADAFTPVAGVLVAVLVFALRLLGRMRRWHLRRTPSQPPAWPERPPRPA</sequence>
<accession>A0ABV7WKZ1</accession>
<evidence type="ECO:0000256" key="5">
    <source>
        <dbReference type="ARBA" id="ARBA00022989"/>
    </source>
</evidence>
<evidence type="ECO:0000256" key="3">
    <source>
        <dbReference type="ARBA" id="ARBA00022475"/>
    </source>
</evidence>
<keyword evidence="3" id="KW-1003">Cell membrane</keyword>
<dbReference type="EMBL" id="JBHRWW010000011">
    <property type="protein sequence ID" value="MFC3689652.1"/>
    <property type="molecule type" value="Genomic_DNA"/>
</dbReference>
<dbReference type="PANTHER" id="PTHR30506:SF3">
    <property type="entry name" value="UPF0126 INNER MEMBRANE PROTEIN YADS-RELATED"/>
    <property type="match status" value="1"/>
</dbReference>
<comment type="caution">
    <text evidence="9">The sequence shown here is derived from an EMBL/GenBank/DDBJ whole genome shotgun (WGS) entry which is preliminary data.</text>
</comment>
<reference evidence="10" key="1">
    <citation type="journal article" date="2019" name="Int. J. Syst. Evol. Microbiol.">
        <title>The Global Catalogue of Microorganisms (GCM) 10K type strain sequencing project: providing services to taxonomists for standard genome sequencing and annotation.</title>
        <authorList>
            <consortium name="The Broad Institute Genomics Platform"/>
            <consortium name="The Broad Institute Genome Sequencing Center for Infectious Disease"/>
            <person name="Wu L."/>
            <person name="Ma J."/>
        </authorList>
    </citation>
    <scope>NUCLEOTIDE SEQUENCE [LARGE SCALE GENOMIC DNA]</scope>
    <source>
        <strain evidence="10">NCAIM B.02333</strain>
    </source>
</reference>
<feature type="domain" description="Glycine transporter" evidence="8">
    <location>
        <begin position="91"/>
        <end position="164"/>
    </location>
</feature>
<keyword evidence="5 7" id="KW-1133">Transmembrane helix</keyword>
<organism evidence="9 10">
    <name type="scientific">Aquipuribacter hungaricus</name>
    <dbReference type="NCBI Taxonomy" id="545624"/>
    <lineage>
        <taxon>Bacteria</taxon>
        <taxon>Bacillati</taxon>
        <taxon>Actinomycetota</taxon>
        <taxon>Actinomycetes</taxon>
        <taxon>Micrococcales</taxon>
        <taxon>Intrasporangiaceae</taxon>
        <taxon>Aquipuribacter</taxon>
    </lineage>
</organism>
<feature type="transmembrane region" description="Helical" evidence="7">
    <location>
        <begin position="30"/>
        <end position="50"/>
    </location>
</feature>
<dbReference type="PANTHER" id="PTHR30506">
    <property type="entry name" value="INNER MEMBRANE PROTEIN"/>
    <property type="match status" value="1"/>
</dbReference>
<name>A0ABV7WKZ1_9MICO</name>
<feature type="transmembrane region" description="Helical" evidence="7">
    <location>
        <begin position="62"/>
        <end position="78"/>
    </location>
</feature>
<gene>
    <name evidence="9" type="ORF">ACFOLH_14990</name>
</gene>
<feature type="domain" description="Glycine transporter" evidence="8">
    <location>
        <begin position="5"/>
        <end position="76"/>
    </location>
</feature>
<evidence type="ECO:0000256" key="1">
    <source>
        <dbReference type="ARBA" id="ARBA00004651"/>
    </source>
</evidence>
<evidence type="ECO:0000313" key="9">
    <source>
        <dbReference type="EMBL" id="MFC3689652.1"/>
    </source>
</evidence>
<evidence type="ECO:0000256" key="7">
    <source>
        <dbReference type="SAM" id="Phobius"/>
    </source>
</evidence>
<proteinExistence type="inferred from homology"/>
<feature type="transmembrane region" description="Helical" evidence="7">
    <location>
        <begin position="117"/>
        <end position="136"/>
    </location>
</feature>
<evidence type="ECO:0000313" key="10">
    <source>
        <dbReference type="Proteomes" id="UP001595685"/>
    </source>
</evidence>
<feature type="transmembrane region" description="Helical" evidence="7">
    <location>
        <begin position="148"/>
        <end position="166"/>
    </location>
</feature>
<dbReference type="RefSeq" id="WP_340293603.1">
    <property type="nucleotide sequence ID" value="NZ_JBBEOI010000114.1"/>
</dbReference>
<dbReference type="Pfam" id="PF03458">
    <property type="entry name" value="Gly_transporter"/>
    <property type="match status" value="2"/>
</dbReference>
<protein>
    <submittedName>
        <fullName evidence="9">Trimeric intracellular cation channel family protein</fullName>
    </submittedName>
</protein>
<feature type="transmembrane region" description="Helical" evidence="7">
    <location>
        <begin position="90"/>
        <end position="111"/>
    </location>
</feature>
<dbReference type="InterPro" id="IPR005115">
    <property type="entry name" value="Gly_transporter"/>
</dbReference>